<evidence type="ECO:0000256" key="1">
    <source>
        <dbReference type="SAM" id="Phobius"/>
    </source>
</evidence>
<dbReference type="GO" id="GO:0016255">
    <property type="term" value="P:attachment of GPI anchor to protein"/>
    <property type="evidence" value="ECO:0007669"/>
    <property type="project" value="InterPro"/>
</dbReference>
<dbReference type="InterPro" id="IPR007245">
    <property type="entry name" value="PIG-T"/>
</dbReference>
<evidence type="ECO:0000313" key="4">
    <source>
        <dbReference type="Proteomes" id="UP000837801"/>
    </source>
</evidence>
<dbReference type="PANTHER" id="PTHR12959:SF11">
    <property type="entry name" value="GPI TRANSAMIDASE COMPONENT PIG-T"/>
    <property type="match status" value="1"/>
</dbReference>
<gene>
    <name evidence="3" type="ORF">CLIB1423_23S00980</name>
</gene>
<proteinExistence type="predicted"/>
<keyword evidence="1" id="KW-0812">Transmembrane</keyword>
<feature type="signal peptide" evidence="2">
    <location>
        <begin position="1"/>
        <end position="18"/>
    </location>
</feature>
<accession>A0A9P0W0P3</accession>
<feature type="chain" id="PRO_5040252321" evidence="2">
    <location>
        <begin position="19"/>
        <end position="622"/>
    </location>
</feature>
<sequence>MLVNWFVPVLLSVVHVMASYNETLYLKPLPRNKLMASWDFDIESNPKKIEFHNESISAVKSSQSEDHFADFPRALGPIIQSTNTRELHIRFTQGWWDSESWGKLPKDGLRSGGTGVELWAIIEAGDIQAARKSWNKLTNSLSGFFCASLNFIDDSITTFPQHQSQQQQQHAHVQPLLSTNRLYLLRASLPSEPICTENLTPYLKLLPSRGKAGISSLLEGHKVFDSLWHGMSIDIESKCVDGNFCSFSMHQSVNSIVDVIKSMNKKENGGIPRPTPGEELRCDPKKINNIWQCFPLNDPTELTWELGDLLGRKIKGPALTGTNYPISNVIIDVDKEFWKVRVSKFKNSPENEGEVIITRHEITPQEEGRIHFTIDEACEYDFMFETSDSEKTSSIEQPPLKVSRSLSGYSQGQGGFRISFKNPSDEKIKFVYFEVLPWYMRLYFNTMSMEITSESSSSSSSNSGKISESDFIKSRYYKPAIDRKRPSHLELTIELPPHTTMTLNYQFDKSLLLYAEYPPDANHGFAIEPAVITVLDLNTGESAYQLRTTSLLVTLPTPDFSMPYNVIILTSTVMALVFGSVFNLLIRRVVTEEELEKLASKSKLSLIVGNIKSKINSLTKKK</sequence>
<dbReference type="OrthoDB" id="331263at2759"/>
<evidence type="ECO:0000313" key="3">
    <source>
        <dbReference type="EMBL" id="CAH2355242.1"/>
    </source>
</evidence>
<feature type="transmembrane region" description="Helical" evidence="1">
    <location>
        <begin position="564"/>
        <end position="586"/>
    </location>
</feature>
<keyword evidence="4" id="KW-1185">Reference proteome</keyword>
<organism evidence="3 4">
    <name type="scientific">[Candida] railenensis</name>
    <dbReference type="NCBI Taxonomy" id="45579"/>
    <lineage>
        <taxon>Eukaryota</taxon>
        <taxon>Fungi</taxon>
        <taxon>Dikarya</taxon>
        <taxon>Ascomycota</taxon>
        <taxon>Saccharomycotina</taxon>
        <taxon>Pichiomycetes</taxon>
        <taxon>Debaryomycetaceae</taxon>
        <taxon>Kurtzmaniella</taxon>
    </lineage>
</organism>
<dbReference type="EMBL" id="CAKXYY010000023">
    <property type="protein sequence ID" value="CAH2355242.1"/>
    <property type="molecule type" value="Genomic_DNA"/>
</dbReference>
<keyword evidence="1" id="KW-0472">Membrane</keyword>
<name>A0A9P0W0P3_9ASCO</name>
<dbReference type="Pfam" id="PF04113">
    <property type="entry name" value="Gpi16"/>
    <property type="match status" value="1"/>
</dbReference>
<comment type="caution">
    <text evidence="3">The sequence shown here is derived from an EMBL/GenBank/DDBJ whole genome shotgun (WGS) entry which is preliminary data.</text>
</comment>
<keyword evidence="2" id="KW-0732">Signal</keyword>
<dbReference type="GO" id="GO:0042765">
    <property type="term" value="C:GPI-anchor transamidase complex"/>
    <property type="evidence" value="ECO:0007669"/>
    <property type="project" value="InterPro"/>
</dbReference>
<evidence type="ECO:0000256" key="2">
    <source>
        <dbReference type="SAM" id="SignalP"/>
    </source>
</evidence>
<reference evidence="3" key="1">
    <citation type="submission" date="2022-03" db="EMBL/GenBank/DDBJ databases">
        <authorList>
            <person name="Legras J.-L."/>
            <person name="Devillers H."/>
            <person name="Grondin C."/>
        </authorList>
    </citation>
    <scope>NUCLEOTIDE SEQUENCE</scope>
    <source>
        <strain evidence="3">CLIB 1423</strain>
    </source>
</reference>
<dbReference type="AlphaFoldDB" id="A0A9P0W0P3"/>
<keyword evidence="1" id="KW-1133">Transmembrane helix</keyword>
<dbReference type="Proteomes" id="UP000837801">
    <property type="component" value="Unassembled WGS sequence"/>
</dbReference>
<protein>
    <submittedName>
        <fullName evidence="3">GPI transamidase component Gpi16p</fullName>
    </submittedName>
</protein>
<dbReference type="PANTHER" id="PTHR12959">
    <property type="entry name" value="GPI TRANSAMIDASE COMPONENT PIG-T-RELATED"/>
    <property type="match status" value="1"/>
</dbReference>